<dbReference type="InterPro" id="IPR029068">
    <property type="entry name" value="Glyas_Bleomycin-R_OHBP_Dase"/>
</dbReference>
<dbReference type="PROSITE" id="PS00934">
    <property type="entry name" value="GLYOXALASE_I_1"/>
    <property type="match status" value="1"/>
</dbReference>
<evidence type="ECO:0000259" key="2">
    <source>
        <dbReference type="PROSITE" id="PS51819"/>
    </source>
</evidence>
<dbReference type="Proteomes" id="UP000315217">
    <property type="component" value="Unassembled WGS sequence"/>
</dbReference>
<dbReference type="PANTHER" id="PTHR43279">
    <property type="entry name" value="CATECHOL-2,3-DIOXYGENASE"/>
    <property type="match status" value="1"/>
</dbReference>
<keyword evidence="1" id="KW-0479">Metal-binding</keyword>
<sequence length="322" mass="35035">MCRGAGMSLPGSAYNSGITMTAQAQTEQQFVIHPATTLGYVHLTTADLEPQIAFYQSVLGFKVHGRKDGTASLGAGRDDLLRLTELRGARLARGTTGLYHFAVLVPSRWELAHLLRRLVETRTPIQGMVNHHTHLAIYIADAEGNGIELAWDFPREQWPAPEDLMRLGNGPLDPEDLLGELERDPSPWPGAHSDTRIGHVHLHVADLSAAGRFYQGVLGFQATFSYSAARDFGALFVSAGGYHHHIGLNIWRGVGAPPPPGDAVGLRYFTIVLPSRTELDRVTARVRAAGIGGEEHAEGMLIRDPSHNGVLLTARTEPDRAE</sequence>
<dbReference type="GO" id="GO:0004462">
    <property type="term" value="F:lactoylglutathione lyase activity"/>
    <property type="evidence" value="ECO:0007669"/>
    <property type="project" value="InterPro"/>
</dbReference>
<reference evidence="3 4" key="1">
    <citation type="journal article" date="2019" name="Nat. Microbiol.">
        <title>Mediterranean grassland soil C-N compound turnover is dependent on rainfall and depth, and is mediated by genomically divergent microorganisms.</title>
        <authorList>
            <person name="Diamond S."/>
            <person name="Andeer P.F."/>
            <person name="Li Z."/>
            <person name="Crits-Christoph A."/>
            <person name="Burstein D."/>
            <person name="Anantharaman K."/>
            <person name="Lane K.R."/>
            <person name="Thomas B.C."/>
            <person name="Pan C."/>
            <person name="Northen T.R."/>
            <person name="Banfield J.F."/>
        </authorList>
    </citation>
    <scope>NUCLEOTIDE SEQUENCE [LARGE SCALE GENOMIC DNA]</scope>
    <source>
        <strain evidence="3">NP_1</strain>
    </source>
</reference>
<dbReference type="PANTHER" id="PTHR43279:SF1">
    <property type="entry name" value="CATECHOL-2,3-DIOXYGENASE"/>
    <property type="match status" value="1"/>
</dbReference>
<comment type="caution">
    <text evidence="3">The sequence shown here is derived from an EMBL/GenBank/DDBJ whole genome shotgun (WGS) entry which is preliminary data.</text>
</comment>
<dbReference type="SUPFAM" id="SSF54593">
    <property type="entry name" value="Glyoxalase/Bleomycin resistance protein/Dihydroxybiphenyl dioxygenase"/>
    <property type="match status" value="2"/>
</dbReference>
<gene>
    <name evidence="3" type="ORF">E6G98_10140</name>
</gene>
<organism evidence="3 4">
    <name type="scientific">Candidatus Segetimicrobium genomatis</name>
    <dbReference type="NCBI Taxonomy" id="2569760"/>
    <lineage>
        <taxon>Bacteria</taxon>
        <taxon>Bacillati</taxon>
        <taxon>Candidatus Sysuimicrobiota</taxon>
        <taxon>Candidatus Sysuimicrobiia</taxon>
        <taxon>Candidatus Sysuimicrobiales</taxon>
        <taxon>Candidatus Segetimicrobiaceae</taxon>
        <taxon>Candidatus Segetimicrobium</taxon>
    </lineage>
</organism>
<dbReference type="Gene3D" id="3.10.180.10">
    <property type="entry name" value="2,3-Dihydroxybiphenyl 1,2-Dioxygenase, domain 1"/>
    <property type="match status" value="2"/>
</dbReference>
<dbReference type="PROSITE" id="PS51819">
    <property type="entry name" value="VOC"/>
    <property type="match status" value="2"/>
</dbReference>
<evidence type="ECO:0000256" key="1">
    <source>
        <dbReference type="ARBA" id="ARBA00022723"/>
    </source>
</evidence>
<feature type="domain" description="VOC" evidence="2">
    <location>
        <begin position="37"/>
        <end position="152"/>
    </location>
</feature>
<dbReference type="InterPro" id="IPR037523">
    <property type="entry name" value="VOC_core"/>
</dbReference>
<protein>
    <recommendedName>
        <fullName evidence="2">VOC domain-containing protein</fullName>
    </recommendedName>
</protein>
<dbReference type="Pfam" id="PF00903">
    <property type="entry name" value="Glyoxalase"/>
    <property type="match status" value="2"/>
</dbReference>
<evidence type="ECO:0000313" key="3">
    <source>
        <dbReference type="EMBL" id="TMJ09244.1"/>
    </source>
</evidence>
<evidence type="ECO:0000313" key="4">
    <source>
        <dbReference type="Proteomes" id="UP000315217"/>
    </source>
</evidence>
<feature type="domain" description="VOC" evidence="2">
    <location>
        <begin position="196"/>
        <end position="322"/>
    </location>
</feature>
<dbReference type="InterPro" id="IPR018146">
    <property type="entry name" value="Glyoxalase_1_CS"/>
</dbReference>
<dbReference type="InterPro" id="IPR004360">
    <property type="entry name" value="Glyas_Fos-R_dOase_dom"/>
</dbReference>
<dbReference type="EMBL" id="VBAI01000164">
    <property type="protein sequence ID" value="TMJ09244.1"/>
    <property type="molecule type" value="Genomic_DNA"/>
</dbReference>
<accession>A0A537LMK8</accession>
<dbReference type="GO" id="GO:0046872">
    <property type="term" value="F:metal ion binding"/>
    <property type="evidence" value="ECO:0007669"/>
    <property type="project" value="UniProtKB-KW"/>
</dbReference>
<proteinExistence type="predicted"/>
<dbReference type="CDD" id="cd16359">
    <property type="entry name" value="VOC_BsCatE_like_C"/>
    <property type="match status" value="1"/>
</dbReference>
<name>A0A537LMK8_9BACT</name>
<dbReference type="AlphaFoldDB" id="A0A537LMK8"/>